<dbReference type="Gene3D" id="2.120.10.30">
    <property type="entry name" value="TolB, C-terminal domain"/>
    <property type="match status" value="1"/>
</dbReference>
<dbReference type="GO" id="GO:0120147">
    <property type="term" value="F:formylglycine-generating oxidase activity"/>
    <property type="evidence" value="ECO:0007669"/>
    <property type="project" value="TreeGrafter"/>
</dbReference>
<dbReference type="EMBL" id="SJPJ01000001">
    <property type="protein sequence ID" value="TWT84739.1"/>
    <property type="molecule type" value="Genomic_DNA"/>
</dbReference>
<comment type="caution">
    <text evidence="3">The sequence shown here is derived from an EMBL/GenBank/DDBJ whole genome shotgun (WGS) entry which is preliminary data.</text>
</comment>
<dbReference type="SUPFAM" id="SSF56436">
    <property type="entry name" value="C-type lectin-like"/>
    <property type="match status" value="1"/>
</dbReference>
<evidence type="ECO:0000313" key="3">
    <source>
        <dbReference type="EMBL" id="TWT84739.1"/>
    </source>
</evidence>
<dbReference type="Proteomes" id="UP000315010">
    <property type="component" value="Unassembled WGS sequence"/>
</dbReference>
<accession>A0A5C5ZBG2</accession>
<dbReference type="InterPro" id="IPR011042">
    <property type="entry name" value="6-blade_b-propeller_TolB-like"/>
</dbReference>
<dbReference type="InterPro" id="IPR036280">
    <property type="entry name" value="Multihaem_cyt_sf"/>
</dbReference>
<gene>
    <name evidence="3" type="ORF">CA13_62190</name>
</gene>
<sequence length="1347" mass="151628" precursor="true">MLGSIQLNGAEFAERLQRALRSSADVTAAEDAAGAVDGIVTGSFSTHTIQDSPAWWQVDLGSVQSIGLVRIVAPHQSERLAKFALLASDNGKQWVTVYRHGLTTNADKQIDAKLANVKTRFLRIVASEPTWMHLDEVMVFAPDDHRTNLALKMPCTQSSVSKWSTRSVTLTPSNTDWRFRYDLARTTLASLLNQVDDGEELASMREDMIARRVPLDDERWNQLYNEIREKADRLNDVRQQFALIDLDAFQRAMEDLVVRYPDRYPDADAIRTRIHAYHSSIDSLRNQTSVGRKGAWSEAAELVRFYRDVLFRNPRLDFSKMVVVRRRLGDEARSAMGKKLGVGTLNAHTNDTMPRRGWDNEIAQLSNLLSEPMVETLYNTDGRLITDLEVDFDATRMMFSSIGLKQDNWRVFEMDLSIDGSVEPNVRQVTPDDGEDVGHFDSCYLADPDELIFCSTASYQGLPCEYGARRMTCLYKQNRGTGEIRQLTFEQDSDWNPTALPDGHVMYQRWEYSDLPHSNSRILFQMNPDGTQQMAYYGSGSYFMPSYFYPRPIPGHDSQIVGIATGHHGTPRSGRMIVIDPKLGQREAEGVVREIPGWNKTVEPEVRDRLADFGWPHILHPFPLSENDFIVAMKPGPDALWGVYLVDIFDNLTLLYQEEGCAILDPIPLTVRERPQWLADKTVPGEKNATVFLADVYAGHGLQDIPRHTVKQLRIGAYYFSTDGTGGLLGSIGADGPWDIKRVLGNVPVEDDGSASFTIPANTPIFMQPLDDEGKAVQLMRSWMVGMPGEVVSCVGCHENQNTVGSLGQTKASLRPPTPIEMNSKAVRGFSFPHQVQPVLDRYCVGCHNGSPAAELPKIDGITYPTDILCDQDNGEGLVDLRGDQTITDWKSKHGGNCGGGARGGNFPVSYVALERYVRRNGIEGPLQMLSPAEFHADTTELVQMLRERRHYNVQLDANSWQQLITWIDLNAPCHGTWSAVGEQPAQRVKQLNGRRIELAQRYASISTDYEEQDPLPNKLSFQPPSAMPSKQGERIRNPSATDWPFSADKAVTKQSDDATWSIDLGSGIELGLVRIPAGEYVNAAGELKIVDQPFWMAQFETTNEQMRCFEAEFNSRREDRYGYQFGRLCYNMNGDEMAAVRVDWNQANAFCQWLSEQTGQTFSLPSEDQWEWACRAGSERDFWFGNLGDDFTPYANLGDVRLSEFAANTNTGYYTTTALIPNPGKYDDRVPRDRKWDDKIFLTQRFPRDETGVMLSTPMYQAARPDGEQGMPQASSFTPNPWGLYDTHGNVWEWTSSRNEAERVLACGGSFYDRPKRCSAGSRVDYKPYMKVFNVGFRVICSSEKQ</sequence>
<feature type="region of interest" description="Disordered" evidence="1">
    <location>
        <begin position="1008"/>
        <end position="1044"/>
    </location>
</feature>
<dbReference type="InterPro" id="IPR005532">
    <property type="entry name" value="SUMF_dom"/>
</dbReference>
<proteinExistence type="predicted"/>
<dbReference type="InterPro" id="IPR051043">
    <property type="entry name" value="Sulfatase_Mod_Factor_Kinase"/>
</dbReference>
<evidence type="ECO:0000256" key="1">
    <source>
        <dbReference type="SAM" id="MobiDB-lite"/>
    </source>
</evidence>
<dbReference type="Pfam" id="PF18582">
    <property type="entry name" value="HZS_alpha"/>
    <property type="match status" value="1"/>
</dbReference>
<dbReference type="InterPro" id="IPR008979">
    <property type="entry name" value="Galactose-bd-like_sf"/>
</dbReference>
<protein>
    <submittedName>
        <fullName evidence="3">Formylglycine-generating sulfatase enzyme</fullName>
    </submittedName>
</protein>
<dbReference type="PROSITE" id="PS50022">
    <property type="entry name" value="FA58C_3"/>
    <property type="match status" value="1"/>
</dbReference>
<keyword evidence="4" id="KW-1185">Reference proteome</keyword>
<dbReference type="PANTHER" id="PTHR23150:SF19">
    <property type="entry name" value="FORMYLGLYCINE-GENERATING ENZYME"/>
    <property type="match status" value="1"/>
</dbReference>
<dbReference type="SUPFAM" id="SSF49785">
    <property type="entry name" value="Galactose-binding domain-like"/>
    <property type="match status" value="1"/>
</dbReference>
<dbReference type="Gene3D" id="3.90.1580.10">
    <property type="entry name" value="paralog of FGE (formylglycine-generating enzyme)"/>
    <property type="match status" value="1"/>
</dbReference>
<dbReference type="InterPro" id="IPR042095">
    <property type="entry name" value="SUMF_sf"/>
</dbReference>
<feature type="domain" description="F5/8 type C" evidence="2">
    <location>
        <begin position="1"/>
        <end position="131"/>
    </location>
</feature>
<name>A0A5C5ZBG2_9BACT</name>
<evidence type="ECO:0000313" key="4">
    <source>
        <dbReference type="Proteomes" id="UP000315010"/>
    </source>
</evidence>
<dbReference type="PANTHER" id="PTHR23150">
    <property type="entry name" value="SULFATASE MODIFYING FACTOR 1, 2"/>
    <property type="match status" value="1"/>
</dbReference>
<dbReference type="Gene3D" id="2.60.120.260">
    <property type="entry name" value="Galactose-binding domain-like"/>
    <property type="match status" value="1"/>
</dbReference>
<dbReference type="InterPro" id="IPR016187">
    <property type="entry name" value="CTDL_fold"/>
</dbReference>
<dbReference type="Pfam" id="PF22633">
    <property type="entry name" value="F5_F8_type_C_2"/>
    <property type="match status" value="1"/>
</dbReference>
<dbReference type="SUPFAM" id="SSF48695">
    <property type="entry name" value="Multiheme cytochromes"/>
    <property type="match status" value="1"/>
</dbReference>
<dbReference type="InterPro" id="IPR000421">
    <property type="entry name" value="FA58C"/>
</dbReference>
<reference evidence="3 4" key="1">
    <citation type="submission" date="2019-02" db="EMBL/GenBank/DDBJ databases">
        <title>Deep-cultivation of Planctomycetes and their phenomic and genomic characterization uncovers novel biology.</title>
        <authorList>
            <person name="Wiegand S."/>
            <person name="Jogler M."/>
            <person name="Boedeker C."/>
            <person name="Pinto D."/>
            <person name="Vollmers J."/>
            <person name="Rivas-Marin E."/>
            <person name="Kohn T."/>
            <person name="Peeters S.H."/>
            <person name="Heuer A."/>
            <person name="Rast P."/>
            <person name="Oberbeckmann S."/>
            <person name="Bunk B."/>
            <person name="Jeske O."/>
            <person name="Meyerdierks A."/>
            <person name="Storesund J.E."/>
            <person name="Kallscheuer N."/>
            <person name="Luecker S."/>
            <person name="Lage O.M."/>
            <person name="Pohl T."/>
            <person name="Merkel B.J."/>
            <person name="Hornburger P."/>
            <person name="Mueller R.-W."/>
            <person name="Bruemmer F."/>
            <person name="Labrenz M."/>
            <person name="Spormann A.M."/>
            <person name="Op Den Camp H."/>
            <person name="Overmann J."/>
            <person name="Amann R."/>
            <person name="Jetten M.S.M."/>
            <person name="Mascher T."/>
            <person name="Medema M.H."/>
            <person name="Devos D.P."/>
            <person name="Kaster A.-K."/>
            <person name="Ovreas L."/>
            <person name="Rohde M."/>
            <person name="Galperin M.Y."/>
            <person name="Jogler C."/>
        </authorList>
    </citation>
    <scope>NUCLEOTIDE SEQUENCE [LARGE SCALE GENOMIC DNA]</scope>
    <source>
        <strain evidence="3 4">CA13</strain>
    </source>
</reference>
<dbReference type="Pfam" id="PF03781">
    <property type="entry name" value="FGE-sulfatase"/>
    <property type="match status" value="2"/>
</dbReference>
<evidence type="ECO:0000259" key="2">
    <source>
        <dbReference type="PROSITE" id="PS50022"/>
    </source>
</evidence>
<dbReference type="SUPFAM" id="SSF82171">
    <property type="entry name" value="DPP6 N-terminal domain-like"/>
    <property type="match status" value="1"/>
</dbReference>
<dbReference type="InterPro" id="IPR040698">
    <property type="entry name" value="HZS_alpha_mid"/>
</dbReference>
<organism evidence="3 4">
    <name type="scientific">Novipirellula herctigrandis</name>
    <dbReference type="NCBI Taxonomy" id="2527986"/>
    <lineage>
        <taxon>Bacteria</taxon>
        <taxon>Pseudomonadati</taxon>
        <taxon>Planctomycetota</taxon>
        <taxon>Planctomycetia</taxon>
        <taxon>Pirellulales</taxon>
        <taxon>Pirellulaceae</taxon>
        <taxon>Novipirellula</taxon>
    </lineage>
</organism>